<reference evidence="5 6" key="1">
    <citation type="journal article" date="2021" name="Comput. Struct. Biotechnol. J.">
        <title>De novo genome assembly of the potent medicinal plant Rehmannia glutinosa using nanopore technology.</title>
        <authorList>
            <person name="Ma L."/>
            <person name="Dong C."/>
            <person name="Song C."/>
            <person name="Wang X."/>
            <person name="Zheng X."/>
            <person name="Niu Y."/>
            <person name="Chen S."/>
            <person name="Feng W."/>
        </authorList>
    </citation>
    <scope>NUCLEOTIDE SEQUENCE [LARGE SCALE GENOMIC DNA]</scope>
    <source>
        <strain evidence="5">DH-2019</strain>
    </source>
</reference>
<keyword evidence="2" id="KW-0645">Protease</keyword>
<keyword evidence="6" id="KW-1185">Reference proteome</keyword>
<dbReference type="EMBL" id="JABTTQ020000005">
    <property type="protein sequence ID" value="KAK6157831.1"/>
    <property type="molecule type" value="Genomic_DNA"/>
</dbReference>
<dbReference type="Gene3D" id="3.40.395.10">
    <property type="entry name" value="Adenoviral Proteinase, Chain A"/>
    <property type="match status" value="1"/>
</dbReference>
<accession>A0ABR0XFU5</accession>
<proteinExistence type="inferred from homology"/>
<name>A0ABR0XFU5_REHGL</name>
<dbReference type="InterPro" id="IPR038765">
    <property type="entry name" value="Papain-like_cys_pep_sf"/>
</dbReference>
<gene>
    <name evidence="5" type="ORF">DH2020_012079</name>
</gene>
<organism evidence="5 6">
    <name type="scientific">Rehmannia glutinosa</name>
    <name type="common">Chinese foxglove</name>
    <dbReference type="NCBI Taxonomy" id="99300"/>
    <lineage>
        <taxon>Eukaryota</taxon>
        <taxon>Viridiplantae</taxon>
        <taxon>Streptophyta</taxon>
        <taxon>Embryophyta</taxon>
        <taxon>Tracheophyta</taxon>
        <taxon>Spermatophyta</taxon>
        <taxon>Magnoliopsida</taxon>
        <taxon>eudicotyledons</taxon>
        <taxon>Gunneridae</taxon>
        <taxon>Pentapetalae</taxon>
        <taxon>asterids</taxon>
        <taxon>lamiids</taxon>
        <taxon>Lamiales</taxon>
        <taxon>Orobanchaceae</taxon>
        <taxon>Rehmannieae</taxon>
        <taxon>Rehmannia</taxon>
    </lineage>
</organism>
<evidence type="ECO:0000313" key="5">
    <source>
        <dbReference type="EMBL" id="KAK6157831.1"/>
    </source>
</evidence>
<comment type="caution">
    <text evidence="5">The sequence shown here is derived from an EMBL/GenBank/DDBJ whole genome shotgun (WGS) entry which is preliminary data.</text>
</comment>
<keyword evidence="3" id="KW-0378">Hydrolase</keyword>
<sequence length="291" mass="33681">MVGDIETNTKVGDVTKMYTKVFTRKKRTLDKSDQQTDALVRDKRIKKASKLVSSPYTTGAKWRRHVDNTKVDLFRDVDQVKKKHFFKWYSSLEDGASYKLGHINLEDAKTWFNDVLNPGGWFRDEHVDMALHLLWARAKKYPKSFGGSRAILDMQFNNELIFAMIDFHKQGDHFKIPVELMKYVNGANPSFGSKWQECTHIYFPLCTRNHWVAVEIDIFKATIYVYDPDKSCITNDQLKDDLKAASIILPLLLKEINIDLGVYIVAIERSIKTTKQAISEKVFIVISNSYE</sequence>
<dbReference type="SUPFAM" id="SSF54001">
    <property type="entry name" value="Cysteine proteinases"/>
    <property type="match status" value="1"/>
</dbReference>
<evidence type="ECO:0000256" key="1">
    <source>
        <dbReference type="ARBA" id="ARBA00005234"/>
    </source>
</evidence>
<feature type="domain" description="Ubiquitin-like protease family profile" evidence="4">
    <location>
        <begin position="121"/>
        <end position="256"/>
    </location>
</feature>
<evidence type="ECO:0000256" key="3">
    <source>
        <dbReference type="ARBA" id="ARBA00022801"/>
    </source>
</evidence>
<evidence type="ECO:0000313" key="6">
    <source>
        <dbReference type="Proteomes" id="UP001318860"/>
    </source>
</evidence>
<comment type="similarity">
    <text evidence="1">Belongs to the peptidase C48 family.</text>
</comment>
<dbReference type="InterPro" id="IPR003653">
    <property type="entry name" value="Peptidase_C48_C"/>
</dbReference>
<dbReference type="Proteomes" id="UP001318860">
    <property type="component" value="Unassembled WGS sequence"/>
</dbReference>
<evidence type="ECO:0000259" key="4">
    <source>
        <dbReference type="Pfam" id="PF02902"/>
    </source>
</evidence>
<dbReference type="Pfam" id="PF02902">
    <property type="entry name" value="Peptidase_C48"/>
    <property type="match status" value="1"/>
</dbReference>
<protein>
    <recommendedName>
        <fullName evidence="4">Ubiquitin-like protease family profile domain-containing protein</fullName>
    </recommendedName>
</protein>
<evidence type="ECO:0000256" key="2">
    <source>
        <dbReference type="ARBA" id="ARBA00022670"/>
    </source>
</evidence>